<evidence type="ECO:0000313" key="3">
    <source>
        <dbReference type="EMBL" id="RDW87520.1"/>
    </source>
</evidence>
<keyword evidence="1" id="KW-1133">Transmembrane helix</keyword>
<reference evidence="3 4" key="1">
    <citation type="journal article" date="2018" name="IMA Fungus">
        <title>IMA Genome-F 9: Draft genome sequence of Annulohypoxylon stygium, Aspergillus mulundensis, Berkeleyomyces basicola (syn. Thielaviopsis basicola), Ceratocystis smalleyi, two Cercospora beticola strains, Coleophoma cylindrospora, Fusarium fracticaudum, Phialophora cf. hyalina, and Morchella septimelata.</title>
        <authorList>
            <person name="Wingfield B.D."/>
            <person name="Bills G.F."/>
            <person name="Dong Y."/>
            <person name="Huang W."/>
            <person name="Nel W.J."/>
            <person name="Swalarsk-Parry B.S."/>
            <person name="Vaghefi N."/>
            <person name="Wilken P.M."/>
            <person name="An Z."/>
            <person name="de Beer Z.W."/>
            <person name="De Vos L."/>
            <person name="Chen L."/>
            <person name="Duong T.A."/>
            <person name="Gao Y."/>
            <person name="Hammerbacher A."/>
            <person name="Kikkert J.R."/>
            <person name="Li Y."/>
            <person name="Li H."/>
            <person name="Li K."/>
            <person name="Li Q."/>
            <person name="Liu X."/>
            <person name="Ma X."/>
            <person name="Naidoo K."/>
            <person name="Pethybridge S.J."/>
            <person name="Sun J."/>
            <person name="Steenkamp E.T."/>
            <person name="van der Nest M.A."/>
            <person name="van Wyk S."/>
            <person name="Wingfield M.J."/>
            <person name="Xiong C."/>
            <person name="Yue Q."/>
            <person name="Zhang X."/>
        </authorList>
    </citation>
    <scope>NUCLEOTIDE SEQUENCE [LARGE SCALE GENOMIC DNA]</scope>
    <source>
        <strain evidence="3 4">BP5796</strain>
    </source>
</reference>
<comment type="caution">
    <text evidence="3">The sequence shown here is derived from an EMBL/GenBank/DDBJ whole genome shotgun (WGS) entry which is preliminary data.</text>
</comment>
<proteinExistence type="predicted"/>
<dbReference type="Proteomes" id="UP000256328">
    <property type="component" value="Unassembled WGS sequence"/>
</dbReference>
<name>A0A3D8SMI6_9HELO</name>
<evidence type="ECO:0000256" key="1">
    <source>
        <dbReference type="SAM" id="Phobius"/>
    </source>
</evidence>
<evidence type="ECO:0000256" key="2">
    <source>
        <dbReference type="SAM" id="SignalP"/>
    </source>
</evidence>
<keyword evidence="1" id="KW-0472">Membrane</keyword>
<keyword evidence="2" id="KW-0732">Signal</keyword>
<evidence type="ECO:0008006" key="5">
    <source>
        <dbReference type="Google" id="ProtNLM"/>
    </source>
</evidence>
<feature type="transmembrane region" description="Helical" evidence="1">
    <location>
        <begin position="209"/>
        <end position="230"/>
    </location>
</feature>
<keyword evidence="1" id="KW-0812">Transmembrane</keyword>
<feature type="chain" id="PRO_5017623708" description="Extracellular membrane protein CFEM domain-containing protein" evidence="2">
    <location>
        <begin position="19"/>
        <end position="253"/>
    </location>
</feature>
<organism evidence="3 4">
    <name type="scientific">Coleophoma crateriformis</name>
    <dbReference type="NCBI Taxonomy" id="565419"/>
    <lineage>
        <taxon>Eukaryota</taxon>
        <taxon>Fungi</taxon>
        <taxon>Dikarya</taxon>
        <taxon>Ascomycota</taxon>
        <taxon>Pezizomycotina</taxon>
        <taxon>Leotiomycetes</taxon>
        <taxon>Helotiales</taxon>
        <taxon>Dermateaceae</taxon>
        <taxon>Coleophoma</taxon>
    </lineage>
</organism>
<sequence>MRFSTFVFYAALCVRVLATFQLDLSAFTPCSQNRITIYYDQLSCSQAGTQADAIGCICADATLLRYTAACVGTNCTSQVNETAGTLANVCIENKTPMLISESQFEEYAGEGFTSGKTVTSSTLALAVSSSTTSATTGSTFGVAATSSAIAPAVSSSPTSATNSNNQQGDGNVNCGGSDCGNNISNNTTGSNNNTTTASNSGSGLNVAQIIGIVTGVVGGISAPIGIWLAWRALRKKSNSNGSGDSAPLTRSDH</sequence>
<evidence type="ECO:0000313" key="4">
    <source>
        <dbReference type="Proteomes" id="UP000256328"/>
    </source>
</evidence>
<keyword evidence="4" id="KW-1185">Reference proteome</keyword>
<gene>
    <name evidence="3" type="ORF">BP5796_03214</name>
</gene>
<feature type="signal peptide" evidence="2">
    <location>
        <begin position="1"/>
        <end position="18"/>
    </location>
</feature>
<protein>
    <recommendedName>
        <fullName evidence="5">Extracellular membrane protein CFEM domain-containing protein</fullName>
    </recommendedName>
</protein>
<accession>A0A3D8SMI6</accession>
<dbReference type="EMBL" id="PDLN01000004">
    <property type="protein sequence ID" value="RDW87520.1"/>
    <property type="molecule type" value="Genomic_DNA"/>
</dbReference>
<dbReference type="AlphaFoldDB" id="A0A3D8SMI6"/>